<name>A0ABX7RG60_9GAMM</name>
<evidence type="ECO:0000256" key="2">
    <source>
        <dbReference type="ARBA" id="ARBA00022737"/>
    </source>
</evidence>
<dbReference type="SUPFAM" id="SSF47473">
    <property type="entry name" value="EF-hand"/>
    <property type="match status" value="1"/>
</dbReference>
<evidence type="ECO:0000256" key="1">
    <source>
        <dbReference type="ARBA" id="ARBA00022723"/>
    </source>
</evidence>
<feature type="region of interest" description="Disordered" evidence="3">
    <location>
        <begin position="106"/>
        <end position="148"/>
    </location>
</feature>
<protein>
    <recommendedName>
        <fullName evidence="5">EF-hand domain-containing protein</fullName>
    </recommendedName>
</protein>
<keyword evidence="4" id="KW-0732">Signal</keyword>
<sequence>MNRVTTRCSTAGGLLLAMLLSPAVMAGHGDKAKMMDTNADGMVSASEHSAGAKKMFDAMDANHDGNVTAAEMDARHQAKMKDGKTVKTGISSADKIKAIDTNGDGQLSAAEHEAGSQKKFAEMDSNKDGNLSQAEFTAGHESMAKGGR</sequence>
<keyword evidence="1" id="KW-0479">Metal-binding</keyword>
<dbReference type="RefSeq" id="WP_200605290.1">
    <property type="nucleotide sequence ID" value="NZ_CP071517.1"/>
</dbReference>
<accession>A0ABX7RG60</accession>
<proteinExistence type="predicted"/>
<gene>
    <name evidence="6" type="ORF">HIV01_005320</name>
</gene>
<evidence type="ECO:0000259" key="5">
    <source>
        <dbReference type="PROSITE" id="PS50222"/>
    </source>
</evidence>
<dbReference type="PROSITE" id="PS00018">
    <property type="entry name" value="EF_HAND_1"/>
    <property type="match status" value="2"/>
</dbReference>
<feature type="signal peptide" evidence="4">
    <location>
        <begin position="1"/>
        <end position="26"/>
    </location>
</feature>
<feature type="compositionally biased region" description="Basic and acidic residues" evidence="3">
    <location>
        <begin position="110"/>
        <end position="127"/>
    </location>
</feature>
<dbReference type="PROSITE" id="PS50222">
    <property type="entry name" value="EF_HAND_2"/>
    <property type="match status" value="2"/>
</dbReference>
<dbReference type="InterPro" id="IPR002048">
    <property type="entry name" value="EF_hand_dom"/>
</dbReference>
<feature type="domain" description="EF-hand" evidence="5">
    <location>
        <begin position="47"/>
        <end position="82"/>
    </location>
</feature>
<reference evidence="6 7" key="1">
    <citation type="submission" date="2021-02" db="EMBL/GenBank/DDBJ databases">
        <title>Lysobacter arenosi sp. nov., isolated from soil of gangwondo yeongwol, south Korea.</title>
        <authorList>
            <person name="Kim K.R."/>
            <person name="Kim K.H."/>
            <person name="Jeon C.O."/>
        </authorList>
    </citation>
    <scope>NUCLEOTIDE SEQUENCE [LARGE SCALE GENOMIC DNA]</scope>
    <source>
        <strain evidence="6 7">R7</strain>
    </source>
</reference>
<dbReference type="Pfam" id="PF13202">
    <property type="entry name" value="EF-hand_5"/>
    <property type="match status" value="4"/>
</dbReference>
<organism evidence="6 7">
    <name type="scientific">Lysobacter arenosi</name>
    <dbReference type="NCBI Taxonomy" id="2795387"/>
    <lineage>
        <taxon>Bacteria</taxon>
        <taxon>Pseudomonadati</taxon>
        <taxon>Pseudomonadota</taxon>
        <taxon>Gammaproteobacteria</taxon>
        <taxon>Lysobacterales</taxon>
        <taxon>Lysobacteraceae</taxon>
        <taxon>Lysobacter</taxon>
    </lineage>
</organism>
<dbReference type="Gene3D" id="1.10.238.10">
    <property type="entry name" value="EF-hand"/>
    <property type="match status" value="2"/>
</dbReference>
<dbReference type="PANTHER" id="PTHR10827:SF98">
    <property type="entry name" value="45 KDA CALCIUM-BINDING PROTEIN"/>
    <property type="match status" value="1"/>
</dbReference>
<feature type="chain" id="PRO_5046798407" description="EF-hand domain-containing protein" evidence="4">
    <location>
        <begin position="27"/>
        <end position="148"/>
    </location>
</feature>
<dbReference type="EMBL" id="CP071517">
    <property type="protein sequence ID" value="QSX75929.1"/>
    <property type="molecule type" value="Genomic_DNA"/>
</dbReference>
<evidence type="ECO:0000313" key="7">
    <source>
        <dbReference type="Proteomes" id="UP000663400"/>
    </source>
</evidence>
<dbReference type="InterPro" id="IPR011992">
    <property type="entry name" value="EF-hand-dom_pair"/>
</dbReference>
<evidence type="ECO:0000256" key="4">
    <source>
        <dbReference type="SAM" id="SignalP"/>
    </source>
</evidence>
<evidence type="ECO:0000313" key="6">
    <source>
        <dbReference type="EMBL" id="QSX75929.1"/>
    </source>
</evidence>
<dbReference type="PANTHER" id="PTHR10827">
    <property type="entry name" value="RETICULOCALBIN"/>
    <property type="match status" value="1"/>
</dbReference>
<feature type="domain" description="EF-hand" evidence="5">
    <location>
        <begin position="111"/>
        <end position="146"/>
    </location>
</feature>
<keyword evidence="2" id="KW-0677">Repeat</keyword>
<dbReference type="InterPro" id="IPR018247">
    <property type="entry name" value="EF_Hand_1_Ca_BS"/>
</dbReference>
<dbReference type="Proteomes" id="UP000663400">
    <property type="component" value="Chromosome"/>
</dbReference>
<keyword evidence="7" id="KW-1185">Reference proteome</keyword>
<evidence type="ECO:0000256" key="3">
    <source>
        <dbReference type="SAM" id="MobiDB-lite"/>
    </source>
</evidence>